<evidence type="ECO:0000313" key="17">
    <source>
        <dbReference type="Proteomes" id="UP001500843"/>
    </source>
</evidence>
<gene>
    <name evidence="14" type="primary">luxS</name>
    <name evidence="16" type="ORF">GCM10023198_25000</name>
</gene>
<proteinExistence type="inferred from homology"/>
<dbReference type="InterPro" id="IPR037005">
    <property type="entry name" value="LuxS_sf"/>
</dbReference>
<dbReference type="SUPFAM" id="SSF63411">
    <property type="entry name" value="LuxS/MPP-like metallohydrolase"/>
    <property type="match status" value="1"/>
</dbReference>
<feature type="binding site" evidence="14">
    <location>
        <position position="127"/>
    </location>
    <ligand>
        <name>Fe cation</name>
        <dbReference type="ChEBI" id="CHEBI:24875"/>
    </ligand>
</feature>
<keyword evidence="9 14" id="KW-0408">Iron</keyword>
<sequence length="190" mass="20208">MTESAPRMNVESFNLDHRAVAAPYVRLADRKQLAGGDVIVKYDVRLTQPNVAHLEMPTVHSLEHLFAEHSRNHSDAVLDFSPMGCQTGFYLMLQGDPAYEDVLQLVEATMRDIVTASEVPAANEVQCGWGANHSLAGAQEAASVFLSARGVWSQVFADGAPGDASASDAAARDAAAREAAARDAASAAEQ</sequence>
<dbReference type="InterPro" id="IPR011249">
    <property type="entry name" value="Metalloenz_LuxS/M16"/>
</dbReference>
<dbReference type="EMBL" id="BAABHM010000011">
    <property type="protein sequence ID" value="GAA4702741.1"/>
    <property type="molecule type" value="Genomic_DNA"/>
</dbReference>
<dbReference type="PANTHER" id="PTHR35799">
    <property type="entry name" value="S-RIBOSYLHOMOCYSTEINE LYASE"/>
    <property type="match status" value="1"/>
</dbReference>
<protein>
    <recommendedName>
        <fullName evidence="5 14">S-ribosylhomocysteine lyase</fullName>
        <ecNumber evidence="4 14">4.4.1.21</ecNumber>
    </recommendedName>
    <alternativeName>
        <fullName evidence="12 14">AI-2 synthesis protein</fullName>
    </alternativeName>
    <alternativeName>
        <fullName evidence="13 14">Autoinducer-2 production protein LuxS</fullName>
    </alternativeName>
</protein>
<evidence type="ECO:0000313" key="16">
    <source>
        <dbReference type="EMBL" id="GAA4702741.1"/>
    </source>
</evidence>
<reference evidence="17" key="1">
    <citation type="journal article" date="2019" name="Int. J. Syst. Evol. Microbiol.">
        <title>The Global Catalogue of Microorganisms (GCM) 10K type strain sequencing project: providing services to taxonomists for standard genome sequencing and annotation.</title>
        <authorList>
            <consortium name="The Broad Institute Genomics Platform"/>
            <consortium name="The Broad Institute Genome Sequencing Center for Infectious Disease"/>
            <person name="Wu L."/>
            <person name="Ma J."/>
        </authorList>
    </citation>
    <scope>NUCLEOTIDE SEQUENCE [LARGE SCALE GENOMIC DNA]</scope>
    <source>
        <strain evidence="17">JCM 17975</strain>
    </source>
</reference>
<evidence type="ECO:0000256" key="14">
    <source>
        <dbReference type="HAMAP-Rule" id="MF_00091"/>
    </source>
</evidence>
<evidence type="ECO:0000256" key="11">
    <source>
        <dbReference type="ARBA" id="ARBA00024654"/>
    </source>
</evidence>
<keyword evidence="6 14" id="KW-0673">Quorum sensing</keyword>
<evidence type="ECO:0000256" key="8">
    <source>
        <dbReference type="ARBA" id="ARBA00022929"/>
    </source>
</evidence>
<comment type="subunit">
    <text evidence="3 14">Homodimer.</text>
</comment>
<feature type="region of interest" description="Disordered" evidence="15">
    <location>
        <begin position="161"/>
        <end position="190"/>
    </location>
</feature>
<dbReference type="Gene3D" id="3.30.1360.80">
    <property type="entry name" value="S-ribosylhomocysteinase (LuxS)"/>
    <property type="match status" value="1"/>
</dbReference>
<evidence type="ECO:0000256" key="10">
    <source>
        <dbReference type="ARBA" id="ARBA00023239"/>
    </source>
</evidence>
<evidence type="ECO:0000256" key="1">
    <source>
        <dbReference type="ARBA" id="ARBA00000297"/>
    </source>
</evidence>
<name>A0ABP8X860_9MICO</name>
<dbReference type="GO" id="GO:0016829">
    <property type="term" value="F:lyase activity"/>
    <property type="evidence" value="ECO:0007669"/>
    <property type="project" value="UniProtKB-KW"/>
</dbReference>
<accession>A0ABP8X860</accession>
<dbReference type="EC" id="4.4.1.21" evidence="4 14"/>
<evidence type="ECO:0000256" key="15">
    <source>
        <dbReference type="SAM" id="MobiDB-lite"/>
    </source>
</evidence>
<comment type="function">
    <text evidence="11 14">Involved in the synthesis of autoinducer 2 (AI-2) which is secreted by bacteria and is used to communicate both the cell density and the metabolic potential of the environment. The regulation of gene expression in response to changes in cell density is called quorum sensing. Catalyzes the transformation of S-ribosylhomocysteine (RHC) to homocysteine (HC) and 4,5-dihydroxy-2,3-pentadione (DPD).</text>
</comment>
<dbReference type="Pfam" id="PF02664">
    <property type="entry name" value="LuxS"/>
    <property type="match status" value="1"/>
</dbReference>
<dbReference type="HAMAP" id="MF_00091">
    <property type="entry name" value="LuxS"/>
    <property type="match status" value="1"/>
</dbReference>
<organism evidence="16 17">
    <name type="scientific">Promicromonospora umidemergens</name>
    <dbReference type="NCBI Taxonomy" id="629679"/>
    <lineage>
        <taxon>Bacteria</taxon>
        <taxon>Bacillati</taxon>
        <taxon>Actinomycetota</taxon>
        <taxon>Actinomycetes</taxon>
        <taxon>Micrococcales</taxon>
        <taxon>Promicromonosporaceae</taxon>
        <taxon>Promicromonospora</taxon>
    </lineage>
</organism>
<dbReference type="PANTHER" id="PTHR35799:SF1">
    <property type="entry name" value="S-RIBOSYLHOMOCYSTEINE LYASE"/>
    <property type="match status" value="1"/>
</dbReference>
<evidence type="ECO:0000256" key="3">
    <source>
        <dbReference type="ARBA" id="ARBA00011738"/>
    </source>
</evidence>
<comment type="cofactor">
    <cofactor evidence="14">
        <name>Fe cation</name>
        <dbReference type="ChEBI" id="CHEBI:24875"/>
    </cofactor>
    <text evidence="14">Binds 1 Fe cation per subunit.</text>
</comment>
<comment type="similarity">
    <text evidence="2 14">Belongs to the LuxS family.</text>
</comment>
<evidence type="ECO:0000256" key="9">
    <source>
        <dbReference type="ARBA" id="ARBA00023004"/>
    </source>
</evidence>
<evidence type="ECO:0000256" key="7">
    <source>
        <dbReference type="ARBA" id="ARBA00022723"/>
    </source>
</evidence>
<evidence type="ECO:0000256" key="4">
    <source>
        <dbReference type="ARBA" id="ARBA00012240"/>
    </source>
</evidence>
<dbReference type="PRINTS" id="PR01487">
    <property type="entry name" value="LUXSPROTEIN"/>
</dbReference>
<evidence type="ECO:0000256" key="12">
    <source>
        <dbReference type="ARBA" id="ARBA00030600"/>
    </source>
</evidence>
<evidence type="ECO:0000256" key="2">
    <source>
        <dbReference type="ARBA" id="ARBA00007311"/>
    </source>
</evidence>
<comment type="caution">
    <text evidence="16">The sequence shown here is derived from an EMBL/GenBank/DDBJ whole genome shotgun (WGS) entry which is preliminary data.</text>
</comment>
<dbReference type="NCBIfam" id="NF002604">
    <property type="entry name" value="PRK02260.1-4"/>
    <property type="match status" value="1"/>
</dbReference>
<feature type="binding site" evidence="14">
    <location>
        <position position="64"/>
    </location>
    <ligand>
        <name>Fe cation</name>
        <dbReference type="ChEBI" id="CHEBI:24875"/>
    </ligand>
</feature>
<comment type="catalytic activity">
    <reaction evidence="1 14">
        <text>S-(5-deoxy-D-ribos-5-yl)-L-homocysteine = (S)-4,5-dihydroxypentane-2,3-dione + L-homocysteine</text>
        <dbReference type="Rhea" id="RHEA:17753"/>
        <dbReference type="ChEBI" id="CHEBI:29484"/>
        <dbReference type="ChEBI" id="CHEBI:58195"/>
        <dbReference type="ChEBI" id="CHEBI:58199"/>
        <dbReference type="EC" id="4.4.1.21"/>
    </reaction>
</comment>
<feature type="compositionally biased region" description="Basic and acidic residues" evidence="15">
    <location>
        <begin position="170"/>
        <end position="181"/>
    </location>
</feature>
<keyword evidence="8 14" id="KW-0071">Autoinducer synthesis</keyword>
<evidence type="ECO:0000256" key="6">
    <source>
        <dbReference type="ARBA" id="ARBA00022654"/>
    </source>
</evidence>
<keyword evidence="7 14" id="KW-0479">Metal-binding</keyword>
<feature type="binding site" evidence="14">
    <location>
        <position position="60"/>
    </location>
    <ligand>
        <name>Fe cation</name>
        <dbReference type="ChEBI" id="CHEBI:24875"/>
    </ligand>
</feature>
<keyword evidence="17" id="KW-1185">Reference proteome</keyword>
<evidence type="ECO:0000256" key="13">
    <source>
        <dbReference type="ARBA" id="ARBA00031777"/>
    </source>
</evidence>
<dbReference type="InterPro" id="IPR003815">
    <property type="entry name" value="S-ribosylhomocysteinase"/>
</dbReference>
<evidence type="ECO:0000256" key="5">
    <source>
        <dbReference type="ARBA" id="ARBA00015130"/>
    </source>
</evidence>
<dbReference type="Proteomes" id="UP001500843">
    <property type="component" value="Unassembled WGS sequence"/>
</dbReference>
<keyword evidence="10 14" id="KW-0456">Lyase</keyword>